<evidence type="ECO:0000256" key="6">
    <source>
        <dbReference type="ARBA" id="ARBA00022617"/>
    </source>
</evidence>
<feature type="transmembrane region" description="Helical" evidence="14">
    <location>
        <begin position="130"/>
        <end position="148"/>
    </location>
</feature>
<proteinExistence type="inferred from homology"/>
<reference evidence="17 18" key="1">
    <citation type="submission" date="2019-12" db="EMBL/GenBank/DDBJ databases">
        <authorList>
            <person name="Lee S.D."/>
        </authorList>
    </citation>
    <scope>NUCLEOTIDE SEQUENCE [LARGE SCALE GENOMIC DNA]</scope>
    <source>
        <strain evidence="17 18">GH1-50</strain>
    </source>
</reference>
<evidence type="ECO:0000256" key="3">
    <source>
        <dbReference type="ARBA" id="ARBA00010747"/>
    </source>
</evidence>
<evidence type="ECO:0000256" key="11">
    <source>
        <dbReference type="ARBA" id="ARBA00023004"/>
    </source>
</evidence>
<keyword evidence="7 14" id="KW-0812">Transmembrane</keyword>
<dbReference type="PANTHER" id="PTHR30074">
    <property type="entry name" value="FORMATE DEHYDROGENASE, NITRATE-INDUCIBLE, CYTOCHROME B556 FDN SUBUNIT"/>
    <property type="match status" value="1"/>
</dbReference>
<dbReference type="GO" id="GO:0009055">
    <property type="term" value="F:electron transfer activity"/>
    <property type="evidence" value="ECO:0007669"/>
    <property type="project" value="InterPro"/>
</dbReference>
<dbReference type="Pfam" id="PF01292">
    <property type="entry name" value="Ni_hydr_CYTB"/>
    <property type="match status" value="1"/>
</dbReference>
<evidence type="ECO:0000256" key="5">
    <source>
        <dbReference type="ARBA" id="ARBA00022475"/>
    </source>
</evidence>
<keyword evidence="15" id="KW-0732">Signal</keyword>
<dbReference type="AlphaFoldDB" id="A0A7C9IFT2"/>
<keyword evidence="11" id="KW-0408">Iron</keyword>
<dbReference type="GO" id="GO:0046872">
    <property type="term" value="F:metal ion binding"/>
    <property type="evidence" value="ECO:0007669"/>
    <property type="project" value="UniProtKB-KW"/>
</dbReference>
<dbReference type="InterPro" id="IPR006471">
    <property type="entry name" value="Formate_DH_gsu"/>
</dbReference>
<dbReference type="SUPFAM" id="SSF81342">
    <property type="entry name" value="Transmembrane di-heme cytochromes"/>
    <property type="match status" value="1"/>
</dbReference>
<evidence type="ECO:0000259" key="16">
    <source>
        <dbReference type="Pfam" id="PF01292"/>
    </source>
</evidence>
<reference evidence="17 18" key="2">
    <citation type="submission" date="2020-03" db="EMBL/GenBank/DDBJ databases">
        <title>Kangsaoukella pontilimi gen. nov., sp. nov., a new member of the family Rhodobacteraceae isolated from a tidal mudflat.</title>
        <authorList>
            <person name="Kim I.S."/>
        </authorList>
    </citation>
    <scope>NUCLEOTIDE SEQUENCE [LARGE SCALE GENOMIC DNA]</scope>
    <source>
        <strain evidence="17 18">GH1-50</strain>
    </source>
</reference>
<keyword evidence="10 14" id="KW-1133">Transmembrane helix</keyword>
<evidence type="ECO:0000256" key="13">
    <source>
        <dbReference type="SAM" id="MobiDB-lite"/>
    </source>
</evidence>
<sequence length="420" mass="45179">MRLLGVVALALAFTSPMALAQSAAETEAEAAPSRAETGGATTLEDILRRQRGEEVDMDFRRENTGSRDGAASIADPLGTLGGASDPELWRALRFGTADVTSQVRAPGATLLVQDSGMSWLEFREGPLRTYGGYFLLGVIGLLALFFLIRGRIRIGAGRSAATILRFKAIERFGHWLLAGSFILLGLTGLFTLYARLAIGRPETGLSDEASIMARQDGAWLETALLGAKWIHNNVSWAFMLALVLVFVMWVIHNLPDKTDIKWLLQGGGIFTKAHPPAKKFNAGQKLIFWSVIVLGASISASGLSLLFPFELPMFAKTFALLNGTGLPEAVGLGALPETLTPHAEMQLSQAWHAIVSFVLMGIIIAHIYIGSVGMEGAYDAMGSGEVDLNWAKEHHSLWVEEVQSKNPQKIDAPGGATPAE</sequence>
<keyword evidence="6" id="KW-0349">Heme</keyword>
<feature type="chain" id="PRO_5029004327" evidence="15">
    <location>
        <begin position="21"/>
        <end position="420"/>
    </location>
</feature>
<dbReference type="Gene3D" id="1.20.950.20">
    <property type="entry name" value="Transmembrane di-heme cytochromes, Chain C"/>
    <property type="match status" value="1"/>
</dbReference>
<dbReference type="PANTHER" id="PTHR30074:SF6">
    <property type="entry name" value="FORMATE DEHYDROGENASE GAMMA SUBUNIT"/>
    <property type="match status" value="1"/>
</dbReference>
<dbReference type="EMBL" id="WUPT01000001">
    <property type="protein sequence ID" value="MXQ06342.1"/>
    <property type="molecule type" value="Genomic_DNA"/>
</dbReference>
<feature type="region of interest" description="Disordered" evidence="13">
    <location>
        <begin position="28"/>
        <end position="47"/>
    </location>
</feature>
<keyword evidence="12 14" id="KW-0472">Membrane</keyword>
<organism evidence="17 18">
    <name type="scientific">Kangsaoukella pontilimi</name>
    <dbReference type="NCBI Taxonomy" id="2691042"/>
    <lineage>
        <taxon>Bacteria</taxon>
        <taxon>Pseudomonadati</taxon>
        <taxon>Pseudomonadota</taxon>
        <taxon>Alphaproteobacteria</taxon>
        <taxon>Rhodobacterales</taxon>
        <taxon>Paracoccaceae</taxon>
        <taxon>Kangsaoukella</taxon>
    </lineage>
</organism>
<feature type="transmembrane region" description="Helical" evidence="14">
    <location>
        <begin position="234"/>
        <end position="251"/>
    </location>
</feature>
<feature type="signal peptide" evidence="15">
    <location>
        <begin position="1"/>
        <end position="20"/>
    </location>
</feature>
<evidence type="ECO:0000313" key="17">
    <source>
        <dbReference type="EMBL" id="MXQ06342.1"/>
    </source>
</evidence>
<evidence type="ECO:0000256" key="10">
    <source>
        <dbReference type="ARBA" id="ARBA00022989"/>
    </source>
</evidence>
<name>A0A7C9IFT2_9RHOB</name>
<gene>
    <name evidence="17" type="ORF">GQ651_00640</name>
</gene>
<evidence type="ECO:0000256" key="9">
    <source>
        <dbReference type="ARBA" id="ARBA00022982"/>
    </source>
</evidence>
<dbReference type="InterPro" id="IPR051817">
    <property type="entry name" value="FDH_cytochrome_b556_subunit"/>
</dbReference>
<dbReference type="GO" id="GO:0015944">
    <property type="term" value="P:formate oxidation"/>
    <property type="evidence" value="ECO:0007669"/>
    <property type="project" value="TreeGrafter"/>
</dbReference>
<evidence type="ECO:0000256" key="7">
    <source>
        <dbReference type="ARBA" id="ARBA00022692"/>
    </source>
</evidence>
<keyword evidence="5" id="KW-1003">Cell membrane</keyword>
<keyword evidence="8" id="KW-0479">Metal-binding</keyword>
<dbReference type="GO" id="GO:0005886">
    <property type="term" value="C:plasma membrane"/>
    <property type="evidence" value="ECO:0007669"/>
    <property type="project" value="UniProtKB-SubCell"/>
</dbReference>
<feature type="transmembrane region" description="Helical" evidence="14">
    <location>
        <begin position="175"/>
        <end position="198"/>
    </location>
</feature>
<evidence type="ECO:0000313" key="18">
    <source>
        <dbReference type="Proteomes" id="UP000480350"/>
    </source>
</evidence>
<comment type="caution">
    <text evidence="17">The sequence shown here is derived from an EMBL/GenBank/DDBJ whole genome shotgun (WGS) entry which is preliminary data.</text>
</comment>
<keyword evidence="9" id="KW-0249">Electron transport</keyword>
<evidence type="ECO:0000256" key="8">
    <source>
        <dbReference type="ARBA" id="ARBA00022723"/>
    </source>
</evidence>
<evidence type="ECO:0000256" key="15">
    <source>
        <dbReference type="SAM" id="SignalP"/>
    </source>
</evidence>
<keyword evidence="4" id="KW-0813">Transport</keyword>
<comment type="cofactor">
    <cofactor evidence="1">
        <name>heme</name>
        <dbReference type="ChEBI" id="CHEBI:30413"/>
    </cofactor>
</comment>
<evidence type="ECO:0000256" key="2">
    <source>
        <dbReference type="ARBA" id="ARBA00004651"/>
    </source>
</evidence>
<protein>
    <submittedName>
        <fullName evidence="17">Formate dehydrogenase subunit gamma</fullName>
    </submittedName>
</protein>
<feature type="domain" description="Cytochrome b561 bacterial/Ni-hydrogenase" evidence="16">
    <location>
        <begin position="165"/>
        <end position="374"/>
    </location>
</feature>
<comment type="similarity">
    <text evidence="3">Belongs to the formate dehydrogenase gamma subunit family.</text>
</comment>
<keyword evidence="18" id="KW-1185">Reference proteome</keyword>
<dbReference type="GO" id="GO:0008863">
    <property type="term" value="F:formate dehydrogenase (NAD+) activity"/>
    <property type="evidence" value="ECO:0007669"/>
    <property type="project" value="InterPro"/>
</dbReference>
<comment type="subcellular location">
    <subcellularLocation>
        <location evidence="2">Cell membrane</location>
        <topology evidence="2">Multi-pass membrane protein</topology>
    </subcellularLocation>
</comment>
<dbReference type="NCBIfam" id="TIGR01583">
    <property type="entry name" value="formate-DH-gamm"/>
    <property type="match status" value="1"/>
</dbReference>
<dbReference type="InterPro" id="IPR011577">
    <property type="entry name" value="Cyt_b561_bac/Ni-Hgenase"/>
</dbReference>
<dbReference type="GO" id="GO:0009326">
    <property type="term" value="C:formate dehydrogenase complex"/>
    <property type="evidence" value="ECO:0007669"/>
    <property type="project" value="InterPro"/>
</dbReference>
<dbReference type="GO" id="GO:0022904">
    <property type="term" value="P:respiratory electron transport chain"/>
    <property type="evidence" value="ECO:0007669"/>
    <property type="project" value="InterPro"/>
</dbReference>
<accession>A0A7C9IFT2</accession>
<dbReference type="InterPro" id="IPR016174">
    <property type="entry name" value="Di-haem_cyt_TM"/>
</dbReference>
<feature type="transmembrane region" description="Helical" evidence="14">
    <location>
        <begin position="350"/>
        <end position="369"/>
    </location>
</feature>
<dbReference type="Proteomes" id="UP000480350">
    <property type="component" value="Unassembled WGS sequence"/>
</dbReference>
<evidence type="ECO:0000256" key="12">
    <source>
        <dbReference type="ARBA" id="ARBA00023136"/>
    </source>
</evidence>
<evidence type="ECO:0000256" key="14">
    <source>
        <dbReference type="SAM" id="Phobius"/>
    </source>
</evidence>
<dbReference type="GO" id="GO:0009061">
    <property type="term" value="P:anaerobic respiration"/>
    <property type="evidence" value="ECO:0007669"/>
    <property type="project" value="TreeGrafter"/>
</dbReference>
<evidence type="ECO:0000256" key="1">
    <source>
        <dbReference type="ARBA" id="ARBA00001971"/>
    </source>
</evidence>
<feature type="transmembrane region" description="Helical" evidence="14">
    <location>
        <begin position="286"/>
        <end position="307"/>
    </location>
</feature>
<evidence type="ECO:0000256" key="4">
    <source>
        <dbReference type="ARBA" id="ARBA00022448"/>
    </source>
</evidence>
<dbReference type="GO" id="GO:0036397">
    <property type="term" value="F:formate dehydrogenase (quinone) activity"/>
    <property type="evidence" value="ECO:0007669"/>
    <property type="project" value="TreeGrafter"/>
</dbReference>